<dbReference type="EMBL" id="JAAGAB010000001">
    <property type="protein sequence ID" value="NDU99499.1"/>
    <property type="molecule type" value="Genomic_DNA"/>
</dbReference>
<name>A0A6B2JNE1_9RHOB</name>
<feature type="compositionally biased region" description="Polar residues" evidence="1">
    <location>
        <begin position="83"/>
        <end position="93"/>
    </location>
</feature>
<proteinExistence type="predicted"/>
<evidence type="ECO:0000313" key="2">
    <source>
        <dbReference type="EMBL" id="NDU99499.1"/>
    </source>
</evidence>
<gene>
    <name evidence="2" type="ORF">GZA08_00765</name>
</gene>
<sequence length="128" mass="13562">MFDNLAIFGMADAMARHAGARTALVARNLANADTPGYRASHLPSFAEVADSGGVEVPSLRTTRAGHIGGDPAPLRARQEPAEGQTSPNGNSVSIEEEMVRAVAAEREHSRALAVYRHSMQVLRTVIGT</sequence>
<keyword evidence="3" id="KW-1185">Reference proteome</keyword>
<dbReference type="NCBIfam" id="NF009270">
    <property type="entry name" value="PRK12627.1"/>
    <property type="match status" value="1"/>
</dbReference>
<protein>
    <submittedName>
        <fullName evidence="2">FlgB family protein</fullName>
    </submittedName>
</protein>
<dbReference type="Proteomes" id="UP000474757">
    <property type="component" value="Unassembled WGS sequence"/>
</dbReference>
<dbReference type="RefSeq" id="WP_163889050.1">
    <property type="nucleotide sequence ID" value="NZ_JAAFYS010000001.1"/>
</dbReference>
<dbReference type="AlphaFoldDB" id="A0A6B2JNE1"/>
<feature type="region of interest" description="Disordered" evidence="1">
    <location>
        <begin position="61"/>
        <end position="94"/>
    </location>
</feature>
<reference evidence="2 3" key="1">
    <citation type="submission" date="2020-02" db="EMBL/GenBank/DDBJ databases">
        <title>Pseudoroseicyclus tamarix, sp. nov., isolated from offshore sediment of a Tamarix chinensis forest.</title>
        <authorList>
            <person name="Gai Y."/>
        </authorList>
    </citation>
    <scope>NUCLEOTIDE SEQUENCE [LARGE SCALE GENOMIC DNA]</scope>
    <source>
        <strain evidence="2 3">CLL3-39</strain>
    </source>
</reference>
<comment type="caution">
    <text evidence="2">The sequence shown here is derived from an EMBL/GenBank/DDBJ whole genome shotgun (WGS) entry which is preliminary data.</text>
</comment>
<accession>A0A6B2JNE1</accession>
<evidence type="ECO:0000313" key="3">
    <source>
        <dbReference type="Proteomes" id="UP000474757"/>
    </source>
</evidence>
<organism evidence="2 3">
    <name type="scientific">Pseudoroseicyclus tamaricis</name>
    <dbReference type="NCBI Taxonomy" id="2705421"/>
    <lineage>
        <taxon>Bacteria</taxon>
        <taxon>Pseudomonadati</taxon>
        <taxon>Pseudomonadota</taxon>
        <taxon>Alphaproteobacteria</taxon>
        <taxon>Rhodobacterales</taxon>
        <taxon>Paracoccaceae</taxon>
        <taxon>Pseudoroseicyclus</taxon>
    </lineage>
</organism>
<evidence type="ECO:0000256" key="1">
    <source>
        <dbReference type="SAM" id="MobiDB-lite"/>
    </source>
</evidence>